<dbReference type="GeneID" id="102806211"/>
<dbReference type="PANTHER" id="PTHR18460">
    <property type="entry name" value="TEL2 INTERACTING PROTEIN 1 TTI1 FAMILY MEMBER"/>
    <property type="match status" value="1"/>
</dbReference>
<evidence type="ECO:0000259" key="2">
    <source>
        <dbReference type="Pfam" id="PF24173"/>
    </source>
</evidence>
<dbReference type="Pfam" id="PF24173">
    <property type="entry name" value="TPR_TTI1_N"/>
    <property type="match status" value="1"/>
</dbReference>
<dbReference type="Pfam" id="PF24176">
    <property type="entry name" value="TPR_TTI1_2nd"/>
    <property type="match status" value="1"/>
</dbReference>
<dbReference type="RefSeq" id="XP_006819759.1">
    <property type="nucleotide sequence ID" value="XM_006819696.1"/>
</dbReference>
<gene>
    <name evidence="5" type="primary">LOC102806211</name>
</gene>
<feature type="region of interest" description="Disordered" evidence="1">
    <location>
        <begin position="812"/>
        <end position="852"/>
    </location>
</feature>
<dbReference type="InterPro" id="IPR049362">
    <property type="entry name" value="TTI1_rpt"/>
</dbReference>
<dbReference type="Proteomes" id="UP000694865">
    <property type="component" value="Unplaced"/>
</dbReference>
<dbReference type="InterPro" id="IPR011989">
    <property type="entry name" value="ARM-like"/>
</dbReference>
<proteinExistence type="predicted"/>
<dbReference type="Gene3D" id="1.25.10.10">
    <property type="entry name" value="Leucine-rich Repeat Variant"/>
    <property type="match status" value="3"/>
</dbReference>
<reference evidence="5" key="1">
    <citation type="submission" date="2025-08" db="UniProtKB">
        <authorList>
            <consortium name="RefSeq"/>
        </authorList>
    </citation>
    <scope>IDENTIFICATION</scope>
    <source>
        <tissue evidence="5">Testes</tissue>
    </source>
</reference>
<dbReference type="InterPro" id="IPR057567">
    <property type="entry name" value="TPR_TTI1_C"/>
</dbReference>
<dbReference type="Pfam" id="PF21547">
    <property type="entry name" value="TTI1"/>
    <property type="match status" value="1"/>
</dbReference>
<dbReference type="InterPro" id="IPR057566">
    <property type="entry name" value="TPR_TTI1_N"/>
</dbReference>
<keyword evidence="4" id="KW-1185">Reference proteome</keyword>
<accession>A0ABM0MIB8</accession>
<dbReference type="PANTHER" id="PTHR18460:SF3">
    <property type="entry name" value="TELO2-INTERACTING PROTEIN 1 HOMOLOG"/>
    <property type="match status" value="1"/>
</dbReference>
<name>A0ABM0MIB8_SACKO</name>
<evidence type="ECO:0000313" key="5">
    <source>
        <dbReference type="RefSeq" id="XP_006819759.1"/>
    </source>
</evidence>
<evidence type="ECO:0000256" key="1">
    <source>
        <dbReference type="SAM" id="MobiDB-lite"/>
    </source>
</evidence>
<evidence type="ECO:0000259" key="3">
    <source>
        <dbReference type="Pfam" id="PF24181"/>
    </source>
</evidence>
<sequence>MTAQSAFERLKPLCIAITKGQTKENMRRLNSELDSINNDDLQRLQEYLLFPLRIVIKMAPTASQDTSEEALRCMTKVINKTTITNKELFTDLFTQLVIIISSPVNYGQVNQTSEELKLSVVFCLRALIKQANESVMDVVYADNFMPALGHCISILLSIAEHEQLKELRIESMLCLLDLIQYKDTNLDGFGSHPLISGTFSSFLPGITMAICRIITGYPKQGQSVIINAINVWSKFVAMVMNDAVLQNLLSSNQLFPDEKRQTDEGGKSEDTNSDGASERGKKLRIVRNEEWVKNTSKKLNILINKIVILRTHISWKVRIAMVEFAERLLLNCTRSLSDSVSSQLEILVGLVGDDYAQVSTASQQALDRYSRSHLQTNSKTLVEILEENLHTLMTSLPRLIRTADDSQKLSTLNLVLGYLKLLGLLTMTIVLFVGDKVNSLLYSASHLRRLSTALIQVLELDTSDIKIVEEKTPFSDLPVHTGMSDSSLDVVDRTVSHHYPGRRTKYFKHFRDERIFEILMQICRLLGFHGNIQLLTDHFVDKFRESNTVRKQVTLIINEILLGTIGDDVTASCDDVTTSCDDVTDSCDDVTASCDDVTTPSRDSRDKRNLESIVRSLLEEYISPSNWRLVTSSQSEVASSRKSVSDRLLVLSQKTNQLSLGTLNSNILQICLLLEGVGVFAKVLGSNFNVLLIDSLYPVMEKLGDETAVISQTAYLCLIAICKSCAYSSIEDLICKNCDYLIDVISHNLRHLDWFPKSPDVLKVMLQYGNADVLPLTQDIIDELKENVEDKKESFTSVASFFLEYQKQKKTARGEVSDEEDNDDGSHDNNDGGCPEKDETVDEDDFSKPDVKPEQPLHIRVVLQVLQKCVHFLSDNNPRIRLLVLEIVKNSVLALQNHQDDLLPLVHQIWPPMIQRFVDNEQLVTIQAFHTLCVMGSICGDFIRRRVVKDIWPKLIAFLNSQSAISLKSGPAYKHTVGYKKQLAFLNGIGKLSEMAASCTFQSFINIEPDMTWLVLNDIYTPINTLKPPCQGFSEIKFAGSNSQDSEFAENVGILLKKL</sequence>
<feature type="domain" description="TTI1 C-terminal TPR" evidence="3">
    <location>
        <begin position="785"/>
        <end position="994"/>
    </location>
</feature>
<feature type="compositionally biased region" description="Basic and acidic residues" evidence="1">
    <location>
        <begin position="824"/>
        <end position="838"/>
    </location>
</feature>
<feature type="region of interest" description="Disordered" evidence="1">
    <location>
        <begin position="257"/>
        <end position="280"/>
    </location>
</feature>
<protein>
    <submittedName>
        <fullName evidence="5">TELO2-interacting protein 1 homolog</fullName>
    </submittedName>
</protein>
<dbReference type="SUPFAM" id="SSF48371">
    <property type="entry name" value="ARM repeat"/>
    <property type="match status" value="1"/>
</dbReference>
<dbReference type="Pfam" id="PF24181">
    <property type="entry name" value="TPR_TTI1_C"/>
    <property type="match status" value="1"/>
</dbReference>
<evidence type="ECO:0000313" key="4">
    <source>
        <dbReference type="Proteomes" id="UP000694865"/>
    </source>
</evidence>
<dbReference type="InterPro" id="IPR016024">
    <property type="entry name" value="ARM-type_fold"/>
</dbReference>
<organism evidence="4 5">
    <name type="scientific">Saccoglossus kowalevskii</name>
    <name type="common">Acorn worm</name>
    <dbReference type="NCBI Taxonomy" id="10224"/>
    <lineage>
        <taxon>Eukaryota</taxon>
        <taxon>Metazoa</taxon>
        <taxon>Hemichordata</taxon>
        <taxon>Enteropneusta</taxon>
        <taxon>Harrimaniidae</taxon>
        <taxon>Saccoglossus</taxon>
    </lineage>
</organism>
<feature type="domain" description="TTI1 N-terminal TPR" evidence="2">
    <location>
        <begin position="7"/>
        <end position="354"/>
    </location>
</feature>
<dbReference type="InterPro" id="IPR052587">
    <property type="entry name" value="TELO2-interacting_protein_1"/>
</dbReference>